<feature type="compositionally biased region" description="Polar residues" evidence="1">
    <location>
        <begin position="413"/>
        <end position="427"/>
    </location>
</feature>
<dbReference type="HOGENOM" id="CLU_542440_0_0_1"/>
<evidence type="ECO:0000259" key="3">
    <source>
        <dbReference type="Pfam" id="PF23210"/>
    </source>
</evidence>
<proteinExistence type="predicted"/>
<feature type="domain" description="MROH2B-like HEAT-repeats" evidence="3">
    <location>
        <begin position="1"/>
        <end position="161"/>
    </location>
</feature>
<dbReference type="eggNOG" id="KOG2032">
    <property type="taxonomic scope" value="Eukaryota"/>
</dbReference>
<dbReference type="InterPro" id="IPR016024">
    <property type="entry name" value="ARM-type_fold"/>
</dbReference>
<dbReference type="InterPro" id="IPR045206">
    <property type="entry name" value="Maestro_heat-like_prot"/>
</dbReference>
<dbReference type="PANTHER" id="PTHR23120">
    <property type="entry name" value="MAESTRO-RELATED HEAT DOMAIN-CONTAINING"/>
    <property type="match status" value="1"/>
</dbReference>
<organism evidence="4">
    <name type="scientific">Mustela putorius furo</name>
    <name type="common">European domestic ferret</name>
    <name type="synonym">Mustela furo</name>
    <dbReference type="NCBI Taxonomy" id="9669"/>
    <lineage>
        <taxon>Eukaryota</taxon>
        <taxon>Metazoa</taxon>
        <taxon>Chordata</taxon>
        <taxon>Craniata</taxon>
        <taxon>Vertebrata</taxon>
        <taxon>Euteleostomi</taxon>
        <taxon>Mammalia</taxon>
        <taxon>Eutheria</taxon>
        <taxon>Laurasiatheria</taxon>
        <taxon>Carnivora</taxon>
        <taxon>Caniformia</taxon>
        <taxon>Musteloidea</taxon>
        <taxon>Mustelidae</taxon>
        <taxon>Mustelinae</taxon>
        <taxon>Mustela</taxon>
    </lineage>
</organism>
<dbReference type="EMBL" id="AEYP01109128">
    <property type="status" value="NOT_ANNOTATED_CDS"/>
    <property type="molecule type" value="Genomic_DNA"/>
</dbReference>
<reference evidence="4" key="1">
    <citation type="submission" date="2024-06" db="UniProtKB">
        <authorList>
            <consortium name="Ensembl"/>
        </authorList>
    </citation>
    <scope>IDENTIFICATION</scope>
</reference>
<dbReference type="Ensembl" id="ENSMPUT00000014737.1">
    <property type="protein sequence ID" value="ENSMPUP00000014504.1"/>
    <property type="gene ID" value="ENSMPUG00000014614.1"/>
</dbReference>
<dbReference type="InterPro" id="IPR048465">
    <property type="entry name" value="Maestro-like_HEAT"/>
</dbReference>
<dbReference type="Pfam" id="PF23210">
    <property type="entry name" value="HEAT_Maestro_2"/>
    <property type="match status" value="1"/>
</dbReference>
<dbReference type="SUPFAM" id="SSF48371">
    <property type="entry name" value="ARM repeat"/>
    <property type="match status" value="1"/>
</dbReference>
<feature type="domain" description="Maestro-like HEAT-repeats" evidence="2">
    <location>
        <begin position="186"/>
        <end position="393"/>
    </location>
</feature>
<dbReference type="GeneTree" id="ENSGT00940000161309"/>
<evidence type="ECO:0000259" key="2">
    <source>
        <dbReference type="Pfam" id="PF21047"/>
    </source>
</evidence>
<accession>M3YT44</accession>
<dbReference type="Pfam" id="PF21047">
    <property type="entry name" value="HEAT_Maestro"/>
    <property type="match status" value="1"/>
</dbReference>
<dbReference type="GO" id="GO:0005737">
    <property type="term" value="C:cytoplasm"/>
    <property type="evidence" value="ECO:0007669"/>
    <property type="project" value="TreeGrafter"/>
</dbReference>
<feature type="region of interest" description="Disordered" evidence="1">
    <location>
        <begin position="413"/>
        <end position="432"/>
    </location>
</feature>
<dbReference type="AlphaFoldDB" id="M3YT44"/>
<name>M3YT44_MUSPF</name>
<evidence type="ECO:0000256" key="1">
    <source>
        <dbReference type="SAM" id="MobiDB-lite"/>
    </source>
</evidence>
<dbReference type="PANTHER" id="PTHR23120:SF14">
    <property type="entry name" value="MAESTRO HEAT-LIKE REPEAT-CONTAINING PROTEIN FAMILY MEMBER 2A"/>
    <property type="match status" value="1"/>
</dbReference>
<dbReference type="STRING" id="9669.ENSMPUP00000014504"/>
<dbReference type="InParanoid" id="M3YT44"/>
<evidence type="ECO:0000313" key="4">
    <source>
        <dbReference type="Ensembl" id="ENSMPUP00000014504.1"/>
    </source>
</evidence>
<sequence>MVMYSCVASYCHPQLLLTHVDNPITAKIIHHYSSSCQDTCLKMAFMKSVVQVTTAIKNIKDLEDFQFAQKMTLTGIIIATIKAEPTDSLVSPVRTMAMEALSHLSNLKPFYSTEESNELMDISIHSVISLQPPAEDNESIQTLYANAKHALEQLMEGLMQRQLDPKGLQEMVHLLEKWILSEKEGEREKAMNLHLHLMQIYVQSIGVCIPLKLGQFGTLVGLIAPCTCDSHRRTRMASMSVLASLLDLHASQTCSSWGPSKELELAKCKEDLQSLDVEKIFSASSRIAKVACMQFNCDEVVSLIQKLCENIGAMDLQHDKASVTWIGTFLQMRAKELEDKVAEILGAVLVQLPVVDHLEVRRPLIEGTLLLAHYHQETVLTALLRQPLPMERWVPCPGSHIPLCTPDQAHLTTTDMSRRTGPSSSAGNKPGLGPTPSLQLLLGMYGLGEPWTGSPSVTFPFSGAGVRSCGFSHVLAIPLGLYPQQPFHSLQRSDLWAPSQVWA</sequence>
<protein>
    <submittedName>
        <fullName evidence="4">Uncharacterized protein</fullName>
    </submittedName>
</protein>
<dbReference type="InterPro" id="IPR055408">
    <property type="entry name" value="HEAT_MROH2B-like"/>
</dbReference>
<dbReference type="OMA" id="TRMASMS"/>